<evidence type="ECO:0000313" key="3">
    <source>
        <dbReference type="EnsemblMetazoa" id="ENSAATROPP010761"/>
    </source>
</evidence>
<dbReference type="AlphaFoldDB" id="A0AAG5DI16"/>
<feature type="transmembrane region" description="Helical" evidence="2">
    <location>
        <begin position="518"/>
        <end position="537"/>
    </location>
</feature>
<feature type="compositionally biased region" description="Low complexity" evidence="1">
    <location>
        <begin position="40"/>
        <end position="49"/>
    </location>
</feature>
<feature type="region of interest" description="Disordered" evidence="1">
    <location>
        <begin position="853"/>
        <end position="880"/>
    </location>
</feature>
<keyword evidence="2" id="KW-0812">Transmembrane</keyword>
<dbReference type="Proteomes" id="UP000075880">
    <property type="component" value="Unassembled WGS sequence"/>
</dbReference>
<evidence type="ECO:0000313" key="4">
    <source>
        <dbReference type="Proteomes" id="UP000075880"/>
    </source>
</evidence>
<reference evidence="3" key="1">
    <citation type="submission" date="2024-04" db="UniProtKB">
        <authorList>
            <consortium name="EnsemblMetazoa"/>
        </authorList>
    </citation>
    <scope>IDENTIFICATION</scope>
    <source>
        <strain evidence="3">EBRO</strain>
    </source>
</reference>
<feature type="compositionally biased region" description="Low complexity" evidence="1">
    <location>
        <begin position="864"/>
        <end position="880"/>
    </location>
</feature>
<feature type="region of interest" description="Disordered" evidence="1">
    <location>
        <begin position="910"/>
        <end position="930"/>
    </location>
</feature>
<feature type="compositionally biased region" description="Basic residues" evidence="1">
    <location>
        <begin position="705"/>
        <end position="714"/>
    </location>
</feature>
<evidence type="ECO:0000256" key="1">
    <source>
        <dbReference type="SAM" id="MobiDB-lite"/>
    </source>
</evidence>
<proteinExistence type="predicted"/>
<feature type="region of interest" description="Disordered" evidence="1">
    <location>
        <begin position="1"/>
        <end position="97"/>
    </location>
</feature>
<feature type="region of interest" description="Disordered" evidence="1">
    <location>
        <begin position="252"/>
        <end position="281"/>
    </location>
</feature>
<keyword evidence="2" id="KW-0472">Membrane</keyword>
<feature type="compositionally biased region" description="Low complexity" evidence="1">
    <location>
        <begin position="20"/>
        <end position="32"/>
    </location>
</feature>
<feature type="region of interest" description="Disordered" evidence="1">
    <location>
        <begin position="375"/>
        <end position="396"/>
    </location>
</feature>
<organism evidence="3 4">
    <name type="scientific">Anopheles atroparvus</name>
    <name type="common">European mosquito</name>
    <dbReference type="NCBI Taxonomy" id="41427"/>
    <lineage>
        <taxon>Eukaryota</taxon>
        <taxon>Metazoa</taxon>
        <taxon>Ecdysozoa</taxon>
        <taxon>Arthropoda</taxon>
        <taxon>Hexapoda</taxon>
        <taxon>Insecta</taxon>
        <taxon>Pterygota</taxon>
        <taxon>Neoptera</taxon>
        <taxon>Endopterygota</taxon>
        <taxon>Diptera</taxon>
        <taxon>Nematocera</taxon>
        <taxon>Culicoidea</taxon>
        <taxon>Culicidae</taxon>
        <taxon>Anophelinae</taxon>
        <taxon>Anopheles</taxon>
    </lineage>
</organism>
<evidence type="ECO:0000256" key="2">
    <source>
        <dbReference type="SAM" id="Phobius"/>
    </source>
</evidence>
<name>A0AAG5DI16_ANOAO</name>
<feature type="compositionally biased region" description="Basic and acidic residues" evidence="1">
    <location>
        <begin position="258"/>
        <end position="270"/>
    </location>
</feature>
<keyword evidence="2" id="KW-1133">Transmembrane helix</keyword>
<feature type="region of interest" description="Disordered" evidence="1">
    <location>
        <begin position="659"/>
        <end position="743"/>
    </location>
</feature>
<protein>
    <submittedName>
        <fullName evidence="3">Uncharacterized protein</fullName>
    </submittedName>
</protein>
<feature type="transmembrane region" description="Helical" evidence="2">
    <location>
        <begin position="486"/>
        <end position="506"/>
    </location>
</feature>
<accession>A0AAG5DI16</accession>
<feature type="compositionally biased region" description="Gly residues" evidence="1">
    <location>
        <begin position="377"/>
        <end position="388"/>
    </location>
</feature>
<dbReference type="EnsemblMetazoa" id="ENSAATROPT011879">
    <property type="protein sequence ID" value="ENSAATROPP010761"/>
    <property type="gene ID" value="ENSAATROPG009679"/>
</dbReference>
<keyword evidence="4" id="KW-1185">Reference proteome</keyword>
<feature type="compositionally biased region" description="Polar residues" evidence="1">
    <location>
        <begin position="725"/>
        <end position="743"/>
    </location>
</feature>
<sequence>MYAAAGGASLASRQARKKQAAQNTKNKATNQQILREKLAAKAASTPTKSKPFHQLPASYLRAPHQHHRKLSAGYTSIPGSDQPHPPPHPRFGFGSEPPCTSTAVGPAGAGAHGHSAHFAPGHGHHHHHHHLHAGGAGVPHVPPCHLHGAGLAGQHPAHGASFPPLPKPTGFREYDKLVRRQQLTKSATATLPLVLHAQQDLTPPQTPTLGFGDLVASGDHHQPNQQLHLLHQHNIEQHQQHQHPAAHGFYVHHSHQQLPHEEAAKSHGEGTESEQQQQQLAQPLTLQIPEDPIIITPATPQATPPGRLGLKPLALTDEDDEAHPLTSPTPGTLERKCSVYRGRKLDPYEEHFYNTTTISNQPYHPDDVFFPPAGGHVPNGGGGGGGGHSTTTTTPGHQHSKWDAEYYCCECEHRQYGICTCDQFECAQGRAAWLERGRRCSVQETPASCHRRWVKRNRIQDSSLGGSSDDEDLLGVLRGPSSFANAFLYVGLGTIAIGLVIAFVGTGEKGFKTVELRLIGPSLIGLGLICCILRILFCICPSHCISSSRRAQDKKNAKIDADHRTSLLRGDSKRVSIARGPHIPTKQPQIYPKSIVKTKTYEGVEALRQIATTSLFLQNEQKVSSNRIVPIIKEPEKLEEPPLELKKIDPRRNEAAIVSISDGEDDSHRHQAAGAARSDMQVIDLAGEDLDDEQSPSSGSSHQRKDSKLRRQRTSVHQQKPARELQTSAYGGGSTVPSEHSSNIQMETSLMVIGPTPLSSPTKTMLGASKQAGSSSLTVPLAANGSALLGPASSKPVTSLPGTSTAGGNLLTLPPQTSSLSGGVIGPMTVSFVGSTPLPGQLSPLPSTSYPAYRASSGSIPDASSPHYNSNSSSSSSNYIFSPPPFTQHDPITLGTNTITTVSPTLLQTSTVHTTKTEPELVLSPAKLGQ</sequence>